<dbReference type="Proteomes" id="UP000254848">
    <property type="component" value="Unassembled WGS sequence"/>
</dbReference>
<keyword evidence="2" id="KW-1185">Reference proteome</keyword>
<gene>
    <name evidence="1" type="ORF">C8D90_101865</name>
</gene>
<proteinExistence type="predicted"/>
<comment type="caution">
    <text evidence="1">The sequence shown here is derived from an EMBL/GenBank/DDBJ whole genome shotgun (WGS) entry which is preliminary data.</text>
</comment>
<protein>
    <submittedName>
        <fullName evidence="1">Uncharacterized protein</fullName>
    </submittedName>
</protein>
<name>A0A370R5L9_9GAMM</name>
<evidence type="ECO:0000313" key="2">
    <source>
        <dbReference type="Proteomes" id="UP000254848"/>
    </source>
</evidence>
<reference evidence="1 2" key="1">
    <citation type="submission" date="2018-07" db="EMBL/GenBank/DDBJ databases">
        <title>Genomic Encyclopedia of Type Strains, Phase IV (KMG-IV): sequencing the most valuable type-strain genomes for metagenomic binning, comparative biology and taxonomic classification.</title>
        <authorList>
            <person name="Goeker M."/>
        </authorList>
    </citation>
    <scope>NUCLEOTIDE SEQUENCE [LARGE SCALE GENOMIC DNA]</scope>
    <source>
        <strain evidence="1 2">DSM 103736</strain>
    </source>
</reference>
<accession>A0A370R5L9</accession>
<organism evidence="1 2">
    <name type="scientific">Enterobacillus tribolii</name>
    <dbReference type="NCBI Taxonomy" id="1487935"/>
    <lineage>
        <taxon>Bacteria</taxon>
        <taxon>Pseudomonadati</taxon>
        <taxon>Pseudomonadota</taxon>
        <taxon>Gammaproteobacteria</taxon>
        <taxon>Enterobacterales</taxon>
        <taxon>Hafniaceae</taxon>
        <taxon>Enterobacillus</taxon>
    </lineage>
</organism>
<dbReference type="AlphaFoldDB" id="A0A370R5L9"/>
<evidence type="ECO:0000313" key="1">
    <source>
        <dbReference type="EMBL" id="RDK97415.1"/>
    </source>
</evidence>
<dbReference type="EMBL" id="QRAP01000001">
    <property type="protein sequence ID" value="RDK97415.1"/>
    <property type="molecule type" value="Genomic_DNA"/>
</dbReference>
<sequence length="39" mass="4277">MNGINKSGAAPPGVRLRTNPRLCPSLFRVIDIDAINKDR</sequence>